<dbReference type="Pfam" id="PF23559">
    <property type="entry name" value="WHD_DRP"/>
    <property type="match status" value="1"/>
</dbReference>
<proteinExistence type="inferred from homology"/>
<keyword evidence="2" id="KW-0433">Leucine-rich repeat</keyword>
<protein>
    <recommendedName>
        <fullName evidence="13">Disease resistance protein RPM1</fullName>
    </recommendedName>
</protein>
<evidence type="ECO:0000256" key="3">
    <source>
        <dbReference type="ARBA" id="ARBA00022737"/>
    </source>
</evidence>
<dbReference type="Gene3D" id="1.10.8.430">
    <property type="entry name" value="Helical domain of apoptotic protease-activating factors"/>
    <property type="match status" value="1"/>
</dbReference>
<evidence type="ECO:0000256" key="4">
    <source>
        <dbReference type="ARBA" id="ARBA00022741"/>
    </source>
</evidence>
<gene>
    <name evidence="11" type="primary">ga22676</name>
    <name evidence="11" type="ORF">PR202_ga22676</name>
</gene>
<dbReference type="Gene3D" id="3.40.50.300">
    <property type="entry name" value="P-loop containing nucleotide triphosphate hydrolases"/>
    <property type="match status" value="1"/>
</dbReference>
<dbReference type="GO" id="GO:0009626">
    <property type="term" value="P:plant-type hypersensitive response"/>
    <property type="evidence" value="ECO:0007669"/>
    <property type="project" value="UniProtKB-ARBA"/>
</dbReference>
<dbReference type="Gene3D" id="1.10.10.10">
    <property type="entry name" value="Winged helix-like DNA-binding domain superfamily/Winged helix DNA-binding domain"/>
    <property type="match status" value="1"/>
</dbReference>
<keyword evidence="5" id="KW-0611">Plant defense</keyword>
<name>A0AAV5D3U2_ELECO</name>
<sequence>MHAALCKVAQVPRDQLDEQVNLWARDVRELSYDIEDTVDIFMVRVQGRRESAHPNVFKKFGKMAINLFNKGFRIADTMHEIKAQVQDVADWHDRYKIDSIAAANIVATSIDPRLSALYRNNRELIGVQEARDELMQMLTAEGINVSKQQQLKTISIVGFGGLGKTTLAKAVYDRLRTHFDCRAFVAAGRNPDLKKVFRDILIDIDKQKYMDVNVTVLDERQLINKLRELLQNKRIFGGEGNYPDIDHLSEASDKILKKCGGVPLAIITIASLLATKQLEEWSNLCNSIGFGDEDNKEVKNTREILSFSYYDLPSHLRTCLLYLSVFPEDYFIDKDPLIWKWVAEGFVHEKHGTAGLFETGEGYFNELVNRSMIQAVEVQGEATVIGCRIHDMILDLIRTLYSEQNFVIVLEGGEDNKQQLVSESCNVRRLAIQKTSVEHNSWVAAGHMSQMRSFVASLCDISMKLPLSRFQVLRVLALEYCEFTTESHHLKHLESLAHLRYLGLNHTPTVELPEEIGCLKFLQTLDLQKAGIEELPSSIRQVTQLMCLRGDYTTRAPPDGIISKLTSLEELWIFPASADRFRSFVRELGNLWELRTLRTRIVVEDQGHERALLVGTACAAYANYGL</sequence>
<evidence type="ECO:0000259" key="7">
    <source>
        <dbReference type="Pfam" id="PF00931"/>
    </source>
</evidence>
<feature type="domain" description="Disease resistance R13L4/SHOC-2-like LRR" evidence="10">
    <location>
        <begin position="450"/>
        <end position="613"/>
    </location>
</feature>
<dbReference type="InterPro" id="IPR041118">
    <property type="entry name" value="Rx_N"/>
</dbReference>
<dbReference type="EMBL" id="BQKI01000011">
    <property type="protein sequence ID" value="GJN05075.1"/>
    <property type="molecule type" value="Genomic_DNA"/>
</dbReference>
<dbReference type="AlphaFoldDB" id="A0AAV5D3U2"/>
<dbReference type="InterPro" id="IPR055414">
    <property type="entry name" value="LRR_R13L4/SHOC2-like"/>
</dbReference>
<dbReference type="SUPFAM" id="SSF52058">
    <property type="entry name" value="L domain-like"/>
    <property type="match status" value="1"/>
</dbReference>
<dbReference type="GO" id="GO:0043531">
    <property type="term" value="F:ADP binding"/>
    <property type="evidence" value="ECO:0007669"/>
    <property type="project" value="InterPro"/>
</dbReference>
<keyword evidence="4" id="KW-0547">Nucleotide-binding</keyword>
<dbReference type="InterPro" id="IPR058922">
    <property type="entry name" value="WHD_DRP"/>
</dbReference>
<dbReference type="GO" id="GO:0042742">
    <property type="term" value="P:defense response to bacterium"/>
    <property type="evidence" value="ECO:0007669"/>
    <property type="project" value="UniProtKB-ARBA"/>
</dbReference>
<dbReference type="SUPFAM" id="SSF52540">
    <property type="entry name" value="P-loop containing nucleoside triphosphate hydrolases"/>
    <property type="match status" value="1"/>
</dbReference>
<dbReference type="InterPro" id="IPR002182">
    <property type="entry name" value="NB-ARC"/>
</dbReference>
<feature type="domain" description="NB-ARC" evidence="7">
    <location>
        <begin position="146"/>
        <end position="235"/>
    </location>
</feature>
<evidence type="ECO:0000256" key="1">
    <source>
        <dbReference type="ARBA" id="ARBA00008894"/>
    </source>
</evidence>
<dbReference type="PANTHER" id="PTHR23155:SF1228">
    <property type="entry name" value="NB-ARC DOMAIN CONTAINING PROTEIN, EXPRESSED"/>
    <property type="match status" value="1"/>
</dbReference>
<evidence type="ECO:0000256" key="2">
    <source>
        <dbReference type="ARBA" id="ARBA00022614"/>
    </source>
</evidence>
<comment type="caution">
    <text evidence="11">The sequence shown here is derived from an EMBL/GenBank/DDBJ whole genome shotgun (WGS) entry which is preliminary data.</text>
</comment>
<comment type="similarity">
    <text evidence="1">Belongs to the disease resistance NB-LRR family.</text>
</comment>
<feature type="domain" description="Disease resistance protein winged helix" evidence="9">
    <location>
        <begin position="325"/>
        <end position="397"/>
    </location>
</feature>
<evidence type="ECO:0000259" key="8">
    <source>
        <dbReference type="Pfam" id="PF18052"/>
    </source>
</evidence>
<evidence type="ECO:0008006" key="13">
    <source>
        <dbReference type="Google" id="ProtNLM"/>
    </source>
</evidence>
<dbReference type="Pfam" id="PF23598">
    <property type="entry name" value="LRR_14"/>
    <property type="match status" value="1"/>
</dbReference>
<keyword evidence="12" id="KW-1185">Reference proteome</keyword>
<dbReference type="InterPro" id="IPR036388">
    <property type="entry name" value="WH-like_DNA-bd_sf"/>
</dbReference>
<reference evidence="11" key="2">
    <citation type="submission" date="2021-12" db="EMBL/GenBank/DDBJ databases">
        <title>Resequencing data analysis of finger millet.</title>
        <authorList>
            <person name="Hatakeyama M."/>
            <person name="Aluri S."/>
            <person name="Balachadran M.T."/>
            <person name="Sivarajan S.R."/>
            <person name="Poveda L."/>
            <person name="Shimizu-Inatsugi R."/>
            <person name="Schlapbach R."/>
            <person name="Sreeman S.M."/>
            <person name="Shimizu K.K."/>
        </authorList>
    </citation>
    <scope>NUCLEOTIDE SEQUENCE</scope>
</reference>
<dbReference type="InterPro" id="IPR042197">
    <property type="entry name" value="Apaf_helical"/>
</dbReference>
<dbReference type="FunFam" id="1.10.10.10:FF:000322">
    <property type="entry name" value="Probable disease resistance protein At1g63360"/>
    <property type="match status" value="1"/>
</dbReference>
<evidence type="ECO:0000256" key="5">
    <source>
        <dbReference type="ARBA" id="ARBA00022821"/>
    </source>
</evidence>
<feature type="domain" description="Disease resistance N-terminal" evidence="8">
    <location>
        <begin position="1"/>
        <end position="53"/>
    </location>
</feature>
<dbReference type="Pfam" id="PF00931">
    <property type="entry name" value="NB-ARC"/>
    <property type="match status" value="1"/>
</dbReference>
<dbReference type="Pfam" id="PF18052">
    <property type="entry name" value="Rx_N"/>
    <property type="match status" value="1"/>
</dbReference>
<keyword evidence="6" id="KW-0175">Coiled coil</keyword>
<evidence type="ECO:0000313" key="12">
    <source>
        <dbReference type="Proteomes" id="UP001054889"/>
    </source>
</evidence>
<dbReference type="InterPro" id="IPR027417">
    <property type="entry name" value="P-loop_NTPase"/>
</dbReference>
<evidence type="ECO:0000259" key="9">
    <source>
        <dbReference type="Pfam" id="PF23559"/>
    </source>
</evidence>
<keyword evidence="3" id="KW-0677">Repeat</keyword>
<evidence type="ECO:0000313" key="11">
    <source>
        <dbReference type="EMBL" id="GJN05075.1"/>
    </source>
</evidence>
<organism evidence="11 12">
    <name type="scientific">Eleusine coracana subsp. coracana</name>
    <dbReference type="NCBI Taxonomy" id="191504"/>
    <lineage>
        <taxon>Eukaryota</taxon>
        <taxon>Viridiplantae</taxon>
        <taxon>Streptophyta</taxon>
        <taxon>Embryophyta</taxon>
        <taxon>Tracheophyta</taxon>
        <taxon>Spermatophyta</taxon>
        <taxon>Magnoliopsida</taxon>
        <taxon>Liliopsida</taxon>
        <taxon>Poales</taxon>
        <taxon>Poaceae</taxon>
        <taxon>PACMAD clade</taxon>
        <taxon>Chloridoideae</taxon>
        <taxon>Cynodonteae</taxon>
        <taxon>Eleusininae</taxon>
        <taxon>Eleusine</taxon>
    </lineage>
</organism>
<dbReference type="InterPro" id="IPR032675">
    <property type="entry name" value="LRR_dom_sf"/>
</dbReference>
<dbReference type="Gene3D" id="1.20.5.4130">
    <property type="match status" value="1"/>
</dbReference>
<dbReference type="GO" id="GO:0002758">
    <property type="term" value="P:innate immune response-activating signaling pathway"/>
    <property type="evidence" value="ECO:0007669"/>
    <property type="project" value="UniProtKB-ARBA"/>
</dbReference>
<evidence type="ECO:0000256" key="6">
    <source>
        <dbReference type="ARBA" id="ARBA00023054"/>
    </source>
</evidence>
<dbReference type="Gene3D" id="3.80.10.10">
    <property type="entry name" value="Ribonuclease Inhibitor"/>
    <property type="match status" value="1"/>
</dbReference>
<dbReference type="PANTHER" id="PTHR23155">
    <property type="entry name" value="DISEASE RESISTANCE PROTEIN RP"/>
    <property type="match status" value="1"/>
</dbReference>
<dbReference type="InterPro" id="IPR044974">
    <property type="entry name" value="Disease_R_plants"/>
</dbReference>
<reference evidence="11" key="1">
    <citation type="journal article" date="2018" name="DNA Res.">
        <title>Multiple hybrid de novo genome assembly of finger millet, an orphan allotetraploid crop.</title>
        <authorList>
            <person name="Hatakeyama M."/>
            <person name="Aluri S."/>
            <person name="Balachadran M.T."/>
            <person name="Sivarajan S.R."/>
            <person name="Patrignani A."/>
            <person name="Gruter S."/>
            <person name="Poveda L."/>
            <person name="Shimizu-Inatsugi R."/>
            <person name="Baeten J."/>
            <person name="Francoijs K.J."/>
            <person name="Nataraja K.N."/>
            <person name="Reddy Y.A.N."/>
            <person name="Phadnis S."/>
            <person name="Ravikumar R.L."/>
            <person name="Schlapbach R."/>
            <person name="Sreeman S.M."/>
            <person name="Shimizu K.K."/>
        </authorList>
    </citation>
    <scope>NUCLEOTIDE SEQUENCE</scope>
</reference>
<dbReference type="Proteomes" id="UP001054889">
    <property type="component" value="Unassembled WGS sequence"/>
</dbReference>
<evidence type="ECO:0000259" key="10">
    <source>
        <dbReference type="Pfam" id="PF23598"/>
    </source>
</evidence>
<accession>A0AAV5D3U2</accession>